<evidence type="ECO:0000256" key="2">
    <source>
        <dbReference type="ARBA" id="ARBA00022563"/>
    </source>
</evidence>
<dbReference type="EMBL" id="JAGVSJ010000011">
    <property type="protein sequence ID" value="MBX8631937.1"/>
    <property type="molecule type" value="Genomic_DNA"/>
</dbReference>
<comment type="similarity">
    <text evidence="1 5 7">Belongs to the adenosylhomocysteinase family.</text>
</comment>
<feature type="binding site" evidence="5 6">
    <location>
        <position position="237"/>
    </location>
    <ligand>
        <name>NAD(+)</name>
        <dbReference type="ChEBI" id="CHEBI:57540"/>
    </ligand>
</feature>
<feature type="binding site" evidence="5 6">
    <location>
        <position position="339"/>
    </location>
    <ligand>
        <name>NAD(+)</name>
        <dbReference type="ChEBI" id="CHEBI:57540"/>
    </ligand>
</feature>
<dbReference type="EC" id="3.13.2.1" evidence="5"/>
<dbReference type="PANTHER" id="PTHR23420:SF0">
    <property type="entry name" value="ADENOSYLHOMOCYSTEINASE"/>
    <property type="match status" value="1"/>
</dbReference>
<feature type="domain" description="S-adenosyl-L-homocysteine hydrolase NAD binding" evidence="8">
    <location>
        <begin position="185"/>
        <end position="345"/>
    </location>
</feature>
<evidence type="ECO:0000256" key="7">
    <source>
        <dbReference type="RuleBase" id="RU004166"/>
    </source>
</evidence>
<dbReference type="Pfam" id="PF00670">
    <property type="entry name" value="AdoHcyase_NAD"/>
    <property type="match status" value="1"/>
</dbReference>
<feature type="binding site" evidence="6">
    <location>
        <begin position="216"/>
        <end position="221"/>
    </location>
    <ligand>
        <name>NAD(+)</name>
        <dbReference type="ChEBI" id="CHEBI:57540"/>
    </ligand>
</feature>
<dbReference type="InterPro" id="IPR000043">
    <property type="entry name" value="Adenosylhomocysteinase-like"/>
</dbReference>
<accession>A0A8J7YJQ5</accession>
<evidence type="ECO:0000256" key="5">
    <source>
        <dbReference type="HAMAP-Rule" id="MF_00563"/>
    </source>
</evidence>
<keyword evidence="3 5" id="KW-0378">Hydrolase</keyword>
<keyword evidence="2 5" id="KW-0554">One-carbon metabolism</keyword>
<dbReference type="Pfam" id="PF05221">
    <property type="entry name" value="AdoHcyase"/>
    <property type="match status" value="2"/>
</dbReference>
<dbReference type="NCBIfam" id="NF004005">
    <property type="entry name" value="PRK05476.2-3"/>
    <property type="match status" value="1"/>
</dbReference>
<feature type="binding site" evidence="5">
    <location>
        <position position="125"/>
    </location>
    <ligand>
        <name>substrate</name>
    </ligand>
</feature>
<evidence type="ECO:0000256" key="1">
    <source>
        <dbReference type="ARBA" id="ARBA00007122"/>
    </source>
</evidence>
<evidence type="ECO:0000256" key="4">
    <source>
        <dbReference type="ARBA" id="ARBA00023027"/>
    </source>
</evidence>
<dbReference type="Gene3D" id="3.40.50.720">
    <property type="entry name" value="NAD(P)-binding Rossmann-like Domain"/>
    <property type="match status" value="1"/>
</dbReference>
<evidence type="ECO:0000313" key="11">
    <source>
        <dbReference type="Proteomes" id="UP000716004"/>
    </source>
</evidence>
<evidence type="ECO:0000256" key="6">
    <source>
        <dbReference type="PIRSR" id="PIRSR001109-2"/>
    </source>
</evidence>
<comment type="pathway">
    <text evidence="5">Amino-acid biosynthesis; L-homocysteine biosynthesis; L-homocysteine from S-adenosyl-L-homocysteine: step 1/1.</text>
</comment>
<dbReference type="FunFam" id="3.40.50.720:FF:000004">
    <property type="entry name" value="Adenosylhomocysteinase"/>
    <property type="match status" value="1"/>
</dbReference>
<dbReference type="Proteomes" id="UP000716004">
    <property type="component" value="Unassembled WGS sequence"/>
</dbReference>
<dbReference type="Gene3D" id="3.40.50.1480">
    <property type="entry name" value="Adenosylhomocysteinase-like"/>
    <property type="match status" value="1"/>
</dbReference>
<name>A0A8J7YJQ5_9ARCH</name>
<evidence type="ECO:0000313" key="9">
    <source>
        <dbReference type="EMBL" id="MBX8631937.1"/>
    </source>
</evidence>
<dbReference type="SMART" id="SM00996">
    <property type="entry name" value="AdoHcyase"/>
    <property type="match status" value="1"/>
</dbReference>
<dbReference type="GO" id="GO:0033353">
    <property type="term" value="P:S-adenosylmethionine cycle"/>
    <property type="evidence" value="ECO:0007669"/>
    <property type="project" value="TreeGrafter"/>
</dbReference>
<dbReference type="HAMAP" id="MF_00563">
    <property type="entry name" value="AdoHcyase"/>
    <property type="match status" value="1"/>
</dbReference>
<feature type="binding site" evidence="5">
    <location>
        <position position="185"/>
    </location>
    <ligand>
        <name>NAD(+)</name>
        <dbReference type="ChEBI" id="CHEBI:57540"/>
    </ligand>
</feature>
<dbReference type="GO" id="GO:0006730">
    <property type="term" value="P:one-carbon metabolic process"/>
    <property type="evidence" value="ECO:0007669"/>
    <property type="project" value="UniProtKB-UniRule"/>
</dbReference>
<proteinExistence type="inferred from homology"/>
<comment type="catalytic activity">
    <reaction evidence="5">
        <text>S-adenosyl-L-homocysteine + H2O = L-homocysteine + adenosine</text>
        <dbReference type="Rhea" id="RHEA:21708"/>
        <dbReference type="ChEBI" id="CHEBI:15377"/>
        <dbReference type="ChEBI" id="CHEBI:16335"/>
        <dbReference type="ChEBI" id="CHEBI:57856"/>
        <dbReference type="ChEBI" id="CHEBI:58199"/>
        <dbReference type="EC" id="3.13.2.1"/>
    </reaction>
</comment>
<dbReference type="GO" id="GO:0004013">
    <property type="term" value="F:adenosylhomocysteinase activity"/>
    <property type="evidence" value="ECO:0007669"/>
    <property type="project" value="UniProtKB-UniRule"/>
</dbReference>
<gene>
    <name evidence="5" type="primary">ahcY</name>
    <name evidence="9" type="ORF">J9259_05400</name>
    <name evidence="10" type="ORF">KIY12_07150</name>
</gene>
<dbReference type="AlphaFoldDB" id="A0A8J7YJQ5"/>
<evidence type="ECO:0000256" key="3">
    <source>
        <dbReference type="ARBA" id="ARBA00022801"/>
    </source>
</evidence>
<feature type="binding site" evidence="6">
    <location>
        <position position="346"/>
    </location>
    <ligand>
        <name>NAD(+)</name>
        <dbReference type="ChEBI" id="CHEBI:57540"/>
    </ligand>
</feature>
<protein>
    <recommendedName>
        <fullName evidence="5">Adenosylhomocysteinase</fullName>
        <ecNumber evidence="5">3.13.2.1</ecNumber>
    </recommendedName>
    <alternativeName>
        <fullName evidence="5">S-adenosyl-L-homocysteine hydrolase</fullName>
        <shortName evidence="5">AdoHcyase</shortName>
    </alternativeName>
</protein>
<feature type="binding site" evidence="5">
    <location>
        <position position="184"/>
    </location>
    <ligand>
        <name>substrate</name>
    </ligand>
</feature>
<comment type="subcellular location">
    <subcellularLocation>
        <location evidence="5">Cytoplasm</location>
    </subcellularLocation>
</comment>
<feature type="binding site" evidence="5">
    <location>
        <position position="150"/>
    </location>
    <ligand>
        <name>substrate</name>
    </ligand>
</feature>
<dbReference type="InterPro" id="IPR036291">
    <property type="entry name" value="NAD(P)-bd_dom_sf"/>
</dbReference>
<dbReference type="PROSITE" id="PS00739">
    <property type="entry name" value="ADOHCYASE_2"/>
    <property type="match status" value="1"/>
</dbReference>
<dbReference type="PIRSF" id="PIRSF001109">
    <property type="entry name" value="Ad_hcy_hydrolase"/>
    <property type="match status" value="1"/>
</dbReference>
<reference evidence="9" key="1">
    <citation type="submission" date="2021-04" db="EMBL/GenBank/DDBJ databases">
        <title>Genomic insights into ecological role and evolution of a novel Thermoplasmata order Candidatus Sysuiplasmatales.</title>
        <authorList>
            <person name="Yuan Y."/>
        </authorList>
    </citation>
    <scope>NUCLEOTIDE SEQUENCE</scope>
    <source>
        <strain evidence="10">TUT19-bin139</strain>
        <strain evidence="9">YP2-bin.285</strain>
    </source>
</reference>
<dbReference type="SUPFAM" id="SSF52283">
    <property type="entry name" value="Formate/glycerate dehydrogenase catalytic domain-like"/>
    <property type="match status" value="1"/>
</dbReference>
<dbReference type="GO" id="GO:0071269">
    <property type="term" value="P:L-homocysteine biosynthetic process"/>
    <property type="evidence" value="ECO:0007669"/>
    <property type="project" value="UniProtKB-UniRule"/>
</dbReference>
<comment type="caution">
    <text evidence="5">Lacks conserved residue(s) required for the propagation of feature annotation.</text>
</comment>
<keyword evidence="5" id="KW-0963">Cytoplasm</keyword>
<dbReference type="InterPro" id="IPR042172">
    <property type="entry name" value="Adenosylhomocyst_ase-like_sf"/>
</dbReference>
<dbReference type="SUPFAM" id="SSF51735">
    <property type="entry name" value="NAD(P)-binding Rossmann-fold domains"/>
    <property type="match status" value="1"/>
</dbReference>
<dbReference type="Proteomes" id="UP000750197">
    <property type="component" value="Unassembled WGS sequence"/>
</dbReference>
<dbReference type="EMBL" id="JAHEAC010000066">
    <property type="protein sequence ID" value="MBX8644480.1"/>
    <property type="molecule type" value="Genomic_DNA"/>
</dbReference>
<dbReference type="InterPro" id="IPR020082">
    <property type="entry name" value="S-Ado-L-homoCys_hydrolase_CS"/>
</dbReference>
<feature type="binding site" evidence="5">
    <location>
        <begin position="214"/>
        <end position="219"/>
    </location>
    <ligand>
        <name>NAD(+)</name>
        <dbReference type="ChEBI" id="CHEBI:57540"/>
    </ligand>
</feature>
<comment type="cofactor">
    <cofactor evidence="5 6">
        <name>NAD(+)</name>
        <dbReference type="ChEBI" id="CHEBI:57540"/>
    </cofactor>
    <text evidence="5 6">Binds 1 NAD(+) per subunit.</text>
</comment>
<feature type="binding site" evidence="5 6">
    <location>
        <begin position="293"/>
        <end position="295"/>
    </location>
    <ligand>
        <name>NAD(+)</name>
        <dbReference type="ChEBI" id="CHEBI:57540"/>
    </ligand>
</feature>
<sequence length="417" mass="45845">MNGDPTDRQLLEKGARRIEWARAHMPVLSSVASAIKERGKLKGARIAMALHVEAKTACLAIALREAGAEVRLASCNPMSTDDSVALALNEKYGLETYARKGEEREEYYNNLNSVLDVKPGILVDDGADIITLVHSKRRELLSGVIGANEETTTGVVRLRAMEKDGKLLFPVIAVNDSYMKYLFDNRYGTGQSTLDGIMNATNLLFAGKRTVVAGYGWCGRGIANRVRGMGSLVTVTEIDPVKAVEANMDGFDVSTMESAIENADFVITATGCRDVVTYQHMLKAKDGCVLANSGHFNLEIDVEELRKNARAVQVREYVEEYRLDNGRRIYLLADGRLVNLVSGQGHPAEIMDLSFSLQARGAEYLVVNRGKLGRGVHVMPREVDVELAELKLRSLGVNIDSLTEKQKEYLSSWSEGT</sequence>
<comment type="caution">
    <text evidence="9">The sequence shown here is derived from an EMBL/GenBank/DDBJ whole genome shotgun (WGS) entry which is preliminary data.</text>
</comment>
<dbReference type="UniPathway" id="UPA00314">
    <property type="reaction ID" value="UER00076"/>
</dbReference>
<dbReference type="GO" id="GO:0005829">
    <property type="term" value="C:cytosol"/>
    <property type="evidence" value="ECO:0007669"/>
    <property type="project" value="TreeGrafter"/>
</dbReference>
<evidence type="ECO:0000313" key="10">
    <source>
        <dbReference type="EMBL" id="MBX8644480.1"/>
    </source>
</evidence>
<dbReference type="PANTHER" id="PTHR23420">
    <property type="entry name" value="ADENOSYLHOMOCYSTEINASE"/>
    <property type="match status" value="1"/>
</dbReference>
<dbReference type="InterPro" id="IPR015878">
    <property type="entry name" value="Ado_hCys_hydrolase_NAD-bd"/>
</dbReference>
<dbReference type="NCBIfam" id="TIGR00936">
    <property type="entry name" value="ahcY"/>
    <property type="match status" value="1"/>
</dbReference>
<dbReference type="CDD" id="cd00401">
    <property type="entry name" value="SAHH"/>
    <property type="match status" value="1"/>
</dbReference>
<evidence type="ECO:0000259" key="8">
    <source>
        <dbReference type="SMART" id="SM00997"/>
    </source>
</evidence>
<keyword evidence="4 5" id="KW-0520">NAD</keyword>
<dbReference type="SMART" id="SM00997">
    <property type="entry name" value="AdoHcyase_NAD"/>
    <property type="match status" value="1"/>
</dbReference>
<organism evidence="9 11">
    <name type="scientific">Candidatus Sysuiplasma superficiale</name>
    <dbReference type="NCBI Taxonomy" id="2823368"/>
    <lineage>
        <taxon>Archaea</taxon>
        <taxon>Methanobacteriati</taxon>
        <taxon>Thermoplasmatota</taxon>
        <taxon>Thermoplasmata</taxon>
        <taxon>Candidatus Sysuiplasmatales</taxon>
        <taxon>Candidatus Sysuiplasmataceae</taxon>
        <taxon>Candidatus Sysuiplasma</taxon>
    </lineage>
</organism>
<comment type="function">
    <text evidence="5">May play a key role in the regulation of the intracellular concentration of adenosylhomocysteine.</text>
</comment>
<feature type="binding site" evidence="5 6">
    <location>
        <begin position="151"/>
        <end position="153"/>
    </location>
    <ligand>
        <name>NAD(+)</name>
        <dbReference type="ChEBI" id="CHEBI:57540"/>
    </ligand>
</feature>
<feature type="binding site" evidence="5">
    <location>
        <position position="180"/>
    </location>
    <ligand>
        <name>substrate</name>
    </ligand>
</feature>